<protein>
    <recommendedName>
        <fullName evidence="1">STAS domain-containing protein</fullName>
    </recommendedName>
</protein>
<dbReference type="EMBL" id="CP000471">
    <property type="protein sequence ID" value="ABK45731.1"/>
    <property type="molecule type" value="Genomic_DNA"/>
</dbReference>
<dbReference type="Proteomes" id="UP000002586">
    <property type="component" value="Chromosome"/>
</dbReference>
<dbReference type="PROSITE" id="PS50801">
    <property type="entry name" value="STAS"/>
    <property type="match status" value="1"/>
</dbReference>
<dbReference type="Gene3D" id="3.30.750.24">
    <property type="entry name" value="STAS domain"/>
    <property type="match status" value="1"/>
</dbReference>
<organism evidence="2 3">
    <name type="scientific">Magnetococcus marinus (strain ATCC BAA-1437 / JCM 17883 / MC-1)</name>
    <dbReference type="NCBI Taxonomy" id="156889"/>
    <lineage>
        <taxon>Bacteria</taxon>
        <taxon>Pseudomonadati</taxon>
        <taxon>Pseudomonadota</taxon>
        <taxon>Magnetococcia</taxon>
        <taxon>Magnetococcales</taxon>
        <taxon>Magnetococcaceae</taxon>
        <taxon>Magnetococcus</taxon>
    </lineage>
</organism>
<evidence type="ECO:0000313" key="3">
    <source>
        <dbReference type="Proteomes" id="UP000002586"/>
    </source>
</evidence>
<proteinExistence type="predicted"/>
<dbReference type="InterPro" id="IPR002645">
    <property type="entry name" value="STAS_dom"/>
</dbReference>
<evidence type="ECO:0000313" key="2">
    <source>
        <dbReference type="EMBL" id="ABK45731.1"/>
    </source>
</evidence>
<dbReference type="SUPFAM" id="SSF52091">
    <property type="entry name" value="SpoIIaa-like"/>
    <property type="match status" value="1"/>
</dbReference>
<sequence length="146" mass="16787">MELIRVLFQYHIYRWMLAMLTPSTIPLPGVTSESHTHPQSAAGKRAELKVIPASHYFRLETLFAFNTMKKRLIHAKTQQFALVIDFNGMEKIDSTGLGMMLQLALEQPLPILLINVNHYIEQLLQMTGMTRFFLMENDRSDIAPPD</sequence>
<dbReference type="CDD" id="cd07043">
    <property type="entry name" value="STAS_anti-anti-sigma_factors"/>
    <property type="match status" value="1"/>
</dbReference>
<name>A0LCN8_MAGMM</name>
<dbReference type="RefSeq" id="WP_011714793.1">
    <property type="nucleotide sequence ID" value="NC_008576.1"/>
</dbReference>
<evidence type="ECO:0000259" key="1">
    <source>
        <dbReference type="PROSITE" id="PS50801"/>
    </source>
</evidence>
<dbReference type="AlphaFoldDB" id="A0LCN8"/>
<gene>
    <name evidence="2" type="ordered locus">Mmc1_3241</name>
</gene>
<dbReference type="InterPro" id="IPR036513">
    <property type="entry name" value="STAS_dom_sf"/>
</dbReference>
<dbReference type="OrthoDB" id="9793697at2"/>
<reference evidence="2 3" key="2">
    <citation type="journal article" date="2012" name="Int. J. Syst. Evol. Microbiol.">
        <title>Magnetococcus marinus gen. nov., sp. nov., a marine, magnetotactic bacterium that represents a novel lineage (Magnetococcaceae fam. nov.; Magnetococcales ord. nov.) at the base of the Alphaproteobacteria.</title>
        <authorList>
            <person name="Bazylinski D.A."/>
            <person name="Williams T.J."/>
            <person name="Lefevre C.T."/>
            <person name="Berg R.J."/>
            <person name="Zhang C.L."/>
            <person name="Bowser S.S."/>
            <person name="Dean A.J."/>
            <person name="Beveridge T.J."/>
        </authorList>
    </citation>
    <scope>NUCLEOTIDE SEQUENCE [LARGE SCALE GENOMIC DNA]</scope>
    <source>
        <strain evidence="3">ATCC BAA-1437 / JCM 17883 / MC-1</strain>
    </source>
</reference>
<feature type="domain" description="STAS" evidence="1">
    <location>
        <begin position="82"/>
        <end position="146"/>
    </location>
</feature>
<dbReference type="HOGENOM" id="CLU_1775182_0_0_5"/>
<dbReference type="Pfam" id="PF01740">
    <property type="entry name" value="STAS"/>
    <property type="match status" value="1"/>
</dbReference>
<reference evidence="3" key="1">
    <citation type="journal article" date="2009" name="Appl. Environ. Microbiol.">
        <title>Complete genome sequence of the chemolithoautotrophic marine magnetotactic coccus strain MC-1.</title>
        <authorList>
            <person name="Schubbe S."/>
            <person name="Williams T.J."/>
            <person name="Xie G."/>
            <person name="Kiss H.E."/>
            <person name="Brettin T.S."/>
            <person name="Martinez D."/>
            <person name="Ross C.A."/>
            <person name="Schuler D."/>
            <person name="Cox B.L."/>
            <person name="Nealson K.H."/>
            <person name="Bazylinski D.A."/>
        </authorList>
    </citation>
    <scope>NUCLEOTIDE SEQUENCE [LARGE SCALE GENOMIC DNA]</scope>
    <source>
        <strain evidence="3">ATCC BAA-1437 / JCM 17883 / MC-1</strain>
    </source>
</reference>
<accession>A0LCN8</accession>
<dbReference type="eggNOG" id="COG1366">
    <property type="taxonomic scope" value="Bacteria"/>
</dbReference>
<dbReference type="KEGG" id="mgm:Mmc1_3241"/>
<keyword evidence="3" id="KW-1185">Reference proteome</keyword>